<dbReference type="Gene3D" id="3.30.70.1320">
    <property type="entry name" value="Multidrug efflux transporter AcrB pore domain like"/>
    <property type="match status" value="1"/>
</dbReference>
<dbReference type="PANTHER" id="PTHR32063">
    <property type="match status" value="1"/>
</dbReference>
<dbReference type="Gene3D" id="3.30.2090.10">
    <property type="entry name" value="Multidrug efflux transporter AcrB TolC docking domain, DN and DC subdomains"/>
    <property type="match status" value="2"/>
</dbReference>
<feature type="transmembrane region" description="Helical" evidence="1">
    <location>
        <begin position="339"/>
        <end position="356"/>
    </location>
</feature>
<feature type="transmembrane region" description="Helical" evidence="1">
    <location>
        <begin position="925"/>
        <end position="943"/>
    </location>
</feature>
<dbReference type="Gene3D" id="3.30.70.1440">
    <property type="entry name" value="Multidrug efflux transporter AcrB pore domain"/>
    <property type="match status" value="1"/>
</dbReference>
<name>G5JDG4_CROWT</name>
<dbReference type="EMBL" id="AESD01000847">
    <property type="protein sequence ID" value="EHJ09784.1"/>
    <property type="molecule type" value="Genomic_DNA"/>
</dbReference>
<feature type="transmembrane region" description="Helical" evidence="1">
    <location>
        <begin position="442"/>
        <end position="469"/>
    </location>
</feature>
<dbReference type="Gene3D" id="1.20.1640.10">
    <property type="entry name" value="Multidrug efflux transporter AcrB transmembrane domain"/>
    <property type="match status" value="2"/>
</dbReference>
<dbReference type="AlphaFoldDB" id="G5JDG4"/>
<dbReference type="SUPFAM" id="SSF82866">
    <property type="entry name" value="Multidrug efflux transporter AcrB transmembrane domain"/>
    <property type="match status" value="2"/>
</dbReference>
<evidence type="ECO:0000256" key="1">
    <source>
        <dbReference type="SAM" id="Phobius"/>
    </source>
</evidence>
<dbReference type="GO" id="GO:0042910">
    <property type="term" value="F:xenobiotic transmembrane transporter activity"/>
    <property type="evidence" value="ECO:0007669"/>
    <property type="project" value="TreeGrafter"/>
</dbReference>
<dbReference type="Proteomes" id="UP000003477">
    <property type="component" value="Unassembled WGS sequence"/>
</dbReference>
<dbReference type="Pfam" id="PF00873">
    <property type="entry name" value="ACR_tran"/>
    <property type="match status" value="1"/>
</dbReference>
<dbReference type="SUPFAM" id="SSF82693">
    <property type="entry name" value="Multidrug efflux transporter AcrB pore domain, PN1, PN2, PC1 and PC2 subdomains"/>
    <property type="match status" value="3"/>
</dbReference>
<feature type="transmembrane region" description="Helical" evidence="1">
    <location>
        <begin position="876"/>
        <end position="904"/>
    </location>
</feature>
<organism evidence="2 3">
    <name type="scientific">Crocosphaera watsonii WH 0003</name>
    <dbReference type="NCBI Taxonomy" id="423471"/>
    <lineage>
        <taxon>Bacteria</taxon>
        <taxon>Bacillati</taxon>
        <taxon>Cyanobacteriota</taxon>
        <taxon>Cyanophyceae</taxon>
        <taxon>Oscillatoriophycideae</taxon>
        <taxon>Chroococcales</taxon>
        <taxon>Aphanothecaceae</taxon>
        <taxon>Crocosphaera</taxon>
    </lineage>
</organism>
<keyword evidence="1" id="KW-0812">Transmembrane</keyword>
<evidence type="ECO:0000313" key="3">
    <source>
        <dbReference type="Proteomes" id="UP000003477"/>
    </source>
</evidence>
<accession>G5JDG4</accession>
<protein>
    <submittedName>
        <fullName evidence="2">AcrB/AcrD/AcrF family protein</fullName>
    </submittedName>
</protein>
<feature type="transmembrane region" description="Helical" evidence="1">
    <location>
        <begin position="368"/>
        <end position="386"/>
    </location>
</feature>
<comment type="caution">
    <text evidence="2">The sequence shown here is derived from an EMBL/GenBank/DDBJ whole genome shotgun (WGS) entry which is preliminary data.</text>
</comment>
<dbReference type="GO" id="GO:0005886">
    <property type="term" value="C:plasma membrane"/>
    <property type="evidence" value="ECO:0007669"/>
    <property type="project" value="TreeGrafter"/>
</dbReference>
<evidence type="ECO:0000313" key="2">
    <source>
        <dbReference type="EMBL" id="EHJ09784.1"/>
    </source>
</evidence>
<dbReference type="Gene3D" id="3.30.70.1430">
    <property type="entry name" value="Multidrug efflux transporter AcrB pore domain"/>
    <property type="match status" value="2"/>
</dbReference>
<dbReference type="InterPro" id="IPR027463">
    <property type="entry name" value="AcrB_DN_DC_subdom"/>
</dbReference>
<dbReference type="SUPFAM" id="SSF82714">
    <property type="entry name" value="Multidrug efflux transporter AcrB TolC docking domain, DN and DC subdomains"/>
    <property type="match status" value="2"/>
</dbReference>
<dbReference type="InterPro" id="IPR001036">
    <property type="entry name" value="Acrflvin-R"/>
</dbReference>
<gene>
    <name evidence="2" type="ORF">CWATWH0003_5457</name>
</gene>
<sequence>MALVGLFSFTTLGIDNSPNLDIPIVQVIVNQRGTSPTELETQVTKKIEDAVAGLGDIDEIISNVGDGFSNTTINFVLGTDTNQATNDVRDAVNQIRQDLPEDVDEPIVRQLKLAGGSIITYSVSSDQRSVEELSDFVDRKVARALLNVEGVAQVNRIGGIDREIRVDLDPNRLLAYGITATQVNEQIRNFNINLPGGRSEIGGTEQNVRTLGSTKSVQDLRSYPITLPNGDTVPLINLGEVEDGYDDPRESAYLNGQPVVGFSVFRSSGSVLVGVEEEVRKTIAELEKTLPDDLKFSLIFTQGDYIRNSYRGTFDALILGCALTVVVVGLFLKDWRATLITSIALPLSLIPTFAVMRLFDYTLNDMTLLALALAIGNLVDDAICMIENIDTHLQMGKKPFQAAWDGAVEIGLAVVATTATIVGVFLPVAFMGGIPGQYFQPFGVTVAVSTMFSTLVATTMIPMLSAALLKPKRRQPQHQSNLRQPSFTPYRSLLTWSLRHRIFTMLLAIAFFIASLQLIPYIPKGLFSNLDAGLSRLNVELPPGSTLQETEAVVQQATKILEPSPTVDLILADVGDDGVNTALMYVKLIPNDQRDISQAVFEDQMRPKLTEIPGARVTFRREGAGGGSKDLSIILKSDNPVALKQAADTIEEEMVQTPGLVEVTSSLSLVTPEIIIEPDPLRSTDLGVSVQAIASTAALAFLGDTDSNLAKFNLPDRQIPIHVKVASEKRKDIETLKNLRVPSNDGTLVPLSAVATIRLGSGPAAIKRFNRNRQVELSANLEGVSLGDALETVRGLPGMTSLPPDVSEEPFGDAKIMRDVFARFGAALTMAILCIYGVLVLLYNNFLYPIAIMLSLPLSVGGALLGLLLTQNELGLFALIGIVLLMGLVTKNAILLVDFTLAYMKEGKPIFKALVEAGVSRLRPILMTTLSTIAGMSPIALALGADGAVRSPMAIAVIGGLITSTLLTLVVVPVMFTYIDSFYKGFRGLITNN</sequence>
<dbReference type="PRINTS" id="PR00702">
    <property type="entry name" value="ACRIFLAVINRP"/>
</dbReference>
<feature type="transmembrane region" description="Helical" evidence="1">
    <location>
        <begin position="850"/>
        <end position="870"/>
    </location>
</feature>
<keyword evidence="1" id="KW-0472">Membrane</keyword>
<feature type="transmembrane region" description="Helical" evidence="1">
    <location>
        <begin position="502"/>
        <end position="522"/>
    </location>
</feature>
<keyword evidence="1" id="KW-1133">Transmembrane helix</keyword>
<proteinExistence type="predicted"/>
<feature type="transmembrane region" description="Helical" evidence="1">
    <location>
        <begin position="955"/>
        <end position="979"/>
    </location>
</feature>
<reference evidence="2 3" key="1">
    <citation type="journal article" date="2011" name="Front. Microbiol.">
        <title>Two Strains of Crocosphaera watsonii with Highly Conserved Genomes are Distinguished by Strain-Specific Features.</title>
        <authorList>
            <person name="Bench S.R."/>
            <person name="Ilikchyan I.N."/>
            <person name="Tripp H.J."/>
            <person name="Zehr J.P."/>
        </authorList>
    </citation>
    <scope>NUCLEOTIDE SEQUENCE [LARGE SCALE GENOMIC DNA]</scope>
    <source>
        <strain evidence="2 3">WH 0003</strain>
    </source>
</reference>
<dbReference type="PANTHER" id="PTHR32063:SF77">
    <property type="entry name" value="ACR FAMILY TRANSPORT PROTEIN"/>
    <property type="match status" value="1"/>
</dbReference>
<feature type="transmembrane region" description="Helical" evidence="1">
    <location>
        <begin position="407"/>
        <end position="430"/>
    </location>
</feature>
<feature type="transmembrane region" description="Helical" evidence="1">
    <location>
        <begin position="314"/>
        <end position="332"/>
    </location>
</feature>
<feature type="transmembrane region" description="Helical" evidence="1">
    <location>
        <begin position="820"/>
        <end position="843"/>
    </location>
</feature>
<dbReference type="PATRIC" id="fig|423471.3.peg.5096"/>